<dbReference type="RefSeq" id="WP_106301692.1">
    <property type="nucleotide sequence ID" value="NZ_PVWO01000052.1"/>
</dbReference>
<accession>A0A2T1GJK8</accession>
<sequence length="87" mass="9908">MYESDNKKVQEIVRLIQMDGCVVEGKKITLDELPQLCQNLNDSDKEEISALVEAIAEELDVLCSERQHLDTQIKPLKTAKQKLVKLI</sequence>
<dbReference type="EMBL" id="PVWO01000052">
    <property type="protein sequence ID" value="PSB57992.1"/>
    <property type="molecule type" value="Genomic_DNA"/>
</dbReference>
<reference evidence="1 2" key="1">
    <citation type="submission" date="2018-03" db="EMBL/GenBank/DDBJ databases">
        <title>The ancient ancestry and fast evolution of plastids.</title>
        <authorList>
            <person name="Moore K.R."/>
            <person name="Magnabosco C."/>
            <person name="Momper L."/>
            <person name="Gold D.A."/>
            <person name="Bosak T."/>
            <person name="Fournier G.P."/>
        </authorList>
    </citation>
    <scope>NUCLEOTIDE SEQUENCE [LARGE SCALE GENOMIC DNA]</scope>
    <source>
        <strain evidence="1 2">CCALA 037</strain>
    </source>
</reference>
<dbReference type="Proteomes" id="UP000238937">
    <property type="component" value="Unassembled WGS sequence"/>
</dbReference>
<dbReference type="OrthoDB" id="506212at2"/>
<evidence type="ECO:0000313" key="2">
    <source>
        <dbReference type="Proteomes" id="UP000238937"/>
    </source>
</evidence>
<comment type="caution">
    <text evidence="1">The sequence shown here is derived from an EMBL/GenBank/DDBJ whole genome shotgun (WGS) entry which is preliminary data.</text>
</comment>
<gene>
    <name evidence="1" type="ORF">C7B77_06390</name>
</gene>
<name>A0A2T1GJK8_9CYAN</name>
<protein>
    <submittedName>
        <fullName evidence="1">Uncharacterized protein</fullName>
    </submittedName>
</protein>
<evidence type="ECO:0000313" key="1">
    <source>
        <dbReference type="EMBL" id="PSB57992.1"/>
    </source>
</evidence>
<dbReference type="AlphaFoldDB" id="A0A2T1GJK8"/>
<proteinExistence type="predicted"/>
<organism evidence="1 2">
    <name type="scientific">Chamaesiphon polymorphus CCALA 037</name>
    <dbReference type="NCBI Taxonomy" id="2107692"/>
    <lineage>
        <taxon>Bacteria</taxon>
        <taxon>Bacillati</taxon>
        <taxon>Cyanobacteriota</taxon>
        <taxon>Cyanophyceae</taxon>
        <taxon>Gomontiellales</taxon>
        <taxon>Chamaesiphonaceae</taxon>
        <taxon>Chamaesiphon</taxon>
    </lineage>
</organism>
<keyword evidence="2" id="KW-1185">Reference proteome</keyword>